<evidence type="ECO:0000256" key="2">
    <source>
        <dbReference type="ARBA" id="ARBA00022692"/>
    </source>
</evidence>
<feature type="transmembrane region" description="Helical" evidence="6">
    <location>
        <begin position="126"/>
        <end position="149"/>
    </location>
</feature>
<evidence type="ECO:0000256" key="4">
    <source>
        <dbReference type="ARBA" id="ARBA00023136"/>
    </source>
</evidence>
<feature type="transmembrane region" description="Helical" evidence="6">
    <location>
        <begin position="161"/>
        <end position="182"/>
    </location>
</feature>
<dbReference type="InterPro" id="IPR052714">
    <property type="entry name" value="MFS_Exporter"/>
</dbReference>
<feature type="transmembrane region" description="Helical" evidence="6">
    <location>
        <begin position="295"/>
        <end position="313"/>
    </location>
</feature>
<dbReference type="PANTHER" id="PTHR23531">
    <property type="entry name" value="QUINOLENE RESISTANCE PROTEIN NORA"/>
    <property type="match status" value="1"/>
</dbReference>
<feature type="transmembrane region" description="Helical" evidence="6">
    <location>
        <begin position="233"/>
        <end position="256"/>
    </location>
</feature>
<proteinExistence type="predicted"/>
<dbReference type="InterPro" id="IPR011701">
    <property type="entry name" value="MFS"/>
</dbReference>
<dbReference type="PANTHER" id="PTHR23531:SF1">
    <property type="entry name" value="QUINOLENE RESISTANCE PROTEIN NORA"/>
    <property type="match status" value="1"/>
</dbReference>
<dbReference type="EMBL" id="CADCVM010000347">
    <property type="protein sequence ID" value="CAA9512279.1"/>
    <property type="molecule type" value="Genomic_DNA"/>
</dbReference>
<dbReference type="GO" id="GO:0022857">
    <property type="term" value="F:transmembrane transporter activity"/>
    <property type="evidence" value="ECO:0007669"/>
    <property type="project" value="InterPro"/>
</dbReference>
<protein>
    <submittedName>
        <fullName evidence="8">Uncharacterized MFS-type transporter</fullName>
    </submittedName>
</protein>
<dbReference type="PROSITE" id="PS00217">
    <property type="entry name" value="SUGAR_TRANSPORT_2"/>
    <property type="match status" value="1"/>
</dbReference>
<feature type="transmembrane region" description="Helical" evidence="6">
    <location>
        <begin position="37"/>
        <end position="62"/>
    </location>
</feature>
<sequence length="413" mass="42181">MRRRLPAGKMGPMGRRGGEGAEETGEPKRGPLISRAVASLTLAMLASAFGFQLLLSVVPLYAAEIGGGSGGAGSATAAFMLTTVLTQMAMPRLLGRFGYRNVLVAGLLFLGLPALLYPLAGGVAGVLAVTLLRGVGFGIVTVGFAALIVELSPPERRGEALGLFGLAMTLPTVLCNPLGLWLVDTSGYATVFLLGGLFPLLAPLAVVGIRTGSIDRDAGGGAGFLEGLRRGPLLRLFLIFATVTSATGVVVTFLPLTVPRSGLFSAATALLIFGLTSALSRLWAGRFGDRRDPHLLLVPGLVVAAGGMAALPQGGAPTLGGALLLGLGVGMLQNSTLILTMDRVGDGERGLGSTLWNVSFDAGTGVGAFSFGFIVGVGGLSSAFYISAVVLLAAIGLVFVDRRHKKPTPHHPS</sequence>
<dbReference type="AlphaFoldDB" id="A0A6J4T2C6"/>
<dbReference type="SUPFAM" id="SSF103473">
    <property type="entry name" value="MFS general substrate transporter"/>
    <property type="match status" value="1"/>
</dbReference>
<feature type="transmembrane region" description="Helical" evidence="6">
    <location>
        <begin position="68"/>
        <end position="90"/>
    </location>
</feature>
<comment type="subcellular location">
    <subcellularLocation>
        <location evidence="1">Cell membrane</location>
        <topology evidence="1">Multi-pass membrane protein</topology>
    </subcellularLocation>
</comment>
<feature type="transmembrane region" description="Helical" evidence="6">
    <location>
        <begin position="102"/>
        <end position="120"/>
    </location>
</feature>
<keyword evidence="3 6" id="KW-1133">Transmembrane helix</keyword>
<evidence type="ECO:0000256" key="5">
    <source>
        <dbReference type="SAM" id="MobiDB-lite"/>
    </source>
</evidence>
<dbReference type="Gene3D" id="1.20.1250.20">
    <property type="entry name" value="MFS general substrate transporter like domains"/>
    <property type="match status" value="1"/>
</dbReference>
<evidence type="ECO:0000259" key="7">
    <source>
        <dbReference type="PROSITE" id="PS50850"/>
    </source>
</evidence>
<organism evidence="8">
    <name type="scientific">uncultured Rubrobacteraceae bacterium</name>
    <dbReference type="NCBI Taxonomy" id="349277"/>
    <lineage>
        <taxon>Bacteria</taxon>
        <taxon>Bacillati</taxon>
        <taxon>Actinomycetota</taxon>
        <taxon>Rubrobacteria</taxon>
        <taxon>Rubrobacterales</taxon>
        <taxon>Rubrobacteraceae</taxon>
        <taxon>environmental samples</taxon>
    </lineage>
</organism>
<accession>A0A6J4T2C6</accession>
<feature type="transmembrane region" description="Helical" evidence="6">
    <location>
        <begin position="188"/>
        <end position="212"/>
    </location>
</feature>
<keyword evidence="2 6" id="KW-0812">Transmembrane</keyword>
<dbReference type="InterPro" id="IPR020846">
    <property type="entry name" value="MFS_dom"/>
</dbReference>
<gene>
    <name evidence="8" type="ORF">AVDCRST_MAG05-3099</name>
</gene>
<feature type="domain" description="Major facilitator superfamily (MFS) profile" evidence="7">
    <location>
        <begin position="36"/>
        <end position="406"/>
    </location>
</feature>
<dbReference type="PROSITE" id="PS50850">
    <property type="entry name" value="MFS"/>
    <property type="match status" value="1"/>
</dbReference>
<keyword evidence="4 6" id="KW-0472">Membrane</keyword>
<dbReference type="InterPro" id="IPR036259">
    <property type="entry name" value="MFS_trans_sf"/>
</dbReference>
<evidence type="ECO:0000256" key="3">
    <source>
        <dbReference type="ARBA" id="ARBA00022989"/>
    </source>
</evidence>
<evidence type="ECO:0000256" key="1">
    <source>
        <dbReference type="ARBA" id="ARBA00004651"/>
    </source>
</evidence>
<evidence type="ECO:0000256" key="6">
    <source>
        <dbReference type="SAM" id="Phobius"/>
    </source>
</evidence>
<feature type="region of interest" description="Disordered" evidence="5">
    <location>
        <begin position="1"/>
        <end position="28"/>
    </location>
</feature>
<feature type="transmembrane region" description="Helical" evidence="6">
    <location>
        <begin position="354"/>
        <end position="377"/>
    </location>
</feature>
<dbReference type="InterPro" id="IPR005829">
    <property type="entry name" value="Sugar_transporter_CS"/>
</dbReference>
<dbReference type="Pfam" id="PF07690">
    <property type="entry name" value="MFS_1"/>
    <property type="match status" value="1"/>
</dbReference>
<name>A0A6J4T2C6_9ACTN</name>
<reference evidence="8" key="1">
    <citation type="submission" date="2020-02" db="EMBL/GenBank/DDBJ databases">
        <authorList>
            <person name="Meier V. D."/>
        </authorList>
    </citation>
    <scope>NUCLEOTIDE SEQUENCE</scope>
    <source>
        <strain evidence="8">AVDCRST_MAG05</strain>
    </source>
</reference>
<dbReference type="GO" id="GO:0005886">
    <property type="term" value="C:plasma membrane"/>
    <property type="evidence" value="ECO:0007669"/>
    <property type="project" value="UniProtKB-SubCell"/>
</dbReference>
<evidence type="ECO:0000313" key="8">
    <source>
        <dbReference type="EMBL" id="CAA9512279.1"/>
    </source>
</evidence>
<feature type="transmembrane region" description="Helical" evidence="6">
    <location>
        <begin position="262"/>
        <end position="283"/>
    </location>
</feature>